<reference evidence="1" key="1">
    <citation type="submission" date="2022-09" db="EMBL/GenBank/DDBJ databases">
        <title>A Global Phylogenomic Analysis of the Shiitake Genus Lentinula.</title>
        <authorList>
            <consortium name="DOE Joint Genome Institute"/>
            <person name="Sierra-Patev S."/>
            <person name="Min B."/>
            <person name="Naranjo-Ortiz M."/>
            <person name="Looney B."/>
            <person name="Konkel Z."/>
            <person name="Slot J.C."/>
            <person name="Sakamoto Y."/>
            <person name="Steenwyk J.L."/>
            <person name="Rokas A."/>
            <person name="Carro J."/>
            <person name="Camarero S."/>
            <person name="Ferreira P."/>
            <person name="Molpeceres G."/>
            <person name="Ruiz-Duenas F.J."/>
            <person name="Serrano A."/>
            <person name="Henrissat B."/>
            <person name="Drula E."/>
            <person name="Hughes K.W."/>
            <person name="Mata J.L."/>
            <person name="Ishikawa N.K."/>
            <person name="Vargas-Isla R."/>
            <person name="Ushijima S."/>
            <person name="Smith C.A."/>
            <person name="Ahrendt S."/>
            <person name="Andreopoulos W."/>
            <person name="He G."/>
            <person name="Labutti K."/>
            <person name="Lipzen A."/>
            <person name="Ng V."/>
            <person name="Riley R."/>
            <person name="Sandor L."/>
            <person name="Barry K."/>
            <person name="Martinez A.T."/>
            <person name="Xiao Y."/>
            <person name="Gibbons J.G."/>
            <person name="Terashima K."/>
            <person name="Grigoriev I.V."/>
            <person name="Hibbett D.S."/>
        </authorList>
    </citation>
    <scope>NUCLEOTIDE SEQUENCE</scope>
    <source>
        <strain evidence="1">TMI1499</strain>
    </source>
</reference>
<dbReference type="Proteomes" id="UP001163835">
    <property type="component" value="Unassembled WGS sequence"/>
</dbReference>
<protein>
    <submittedName>
        <fullName evidence="1">Uncharacterized protein</fullName>
    </submittedName>
</protein>
<evidence type="ECO:0000313" key="2">
    <source>
        <dbReference type="Proteomes" id="UP001163835"/>
    </source>
</evidence>
<keyword evidence="2" id="KW-1185">Reference proteome</keyword>
<gene>
    <name evidence="1" type="ORF">F5876DRAFT_82022</name>
</gene>
<sequence>MDVHPNVDHTPSRIMHQLHPHQTVNLDHISASAHLIPEIHSAPAIMSEFPPECYNSLSNHLNVPPSPLQWISAPPGVPKNHPYPMYYTPYPVYQPFQPHHQTRSMTPKFKIEYLSIHATFLATIKEPDSLKDRKSWVNVKIMYTM</sequence>
<accession>A0ACC1TKT6</accession>
<name>A0ACC1TKT6_9AGAR</name>
<evidence type="ECO:0000313" key="1">
    <source>
        <dbReference type="EMBL" id="KAJ3805223.1"/>
    </source>
</evidence>
<proteinExistence type="predicted"/>
<dbReference type="EMBL" id="MU795648">
    <property type="protein sequence ID" value="KAJ3805223.1"/>
    <property type="molecule type" value="Genomic_DNA"/>
</dbReference>
<comment type="caution">
    <text evidence="1">The sequence shown here is derived from an EMBL/GenBank/DDBJ whole genome shotgun (WGS) entry which is preliminary data.</text>
</comment>
<organism evidence="1 2">
    <name type="scientific">Lentinula aff. lateritia</name>
    <dbReference type="NCBI Taxonomy" id="2804960"/>
    <lineage>
        <taxon>Eukaryota</taxon>
        <taxon>Fungi</taxon>
        <taxon>Dikarya</taxon>
        <taxon>Basidiomycota</taxon>
        <taxon>Agaricomycotina</taxon>
        <taxon>Agaricomycetes</taxon>
        <taxon>Agaricomycetidae</taxon>
        <taxon>Agaricales</taxon>
        <taxon>Marasmiineae</taxon>
        <taxon>Omphalotaceae</taxon>
        <taxon>Lentinula</taxon>
    </lineage>
</organism>